<dbReference type="Gene3D" id="1.25.10.10">
    <property type="entry name" value="Leucine-rich Repeat Variant"/>
    <property type="match status" value="1"/>
</dbReference>
<comment type="caution">
    <text evidence="1">The sequence shown here is derived from an EMBL/GenBank/DDBJ whole genome shotgun (WGS) entry which is preliminary data.</text>
</comment>
<organism evidence="1 2">
    <name type="scientific">Nocardia lasii</name>
    <dbReference type="NCBI Taxonomy" id="1616107"/>
    <lineage>
        <taxon>Bacteria</taxon>
        <taxon>Bacillati</taxon>
        <taxon>Actinomycetota</taxon>
        <taxon>Actinomycetes</taxon>
        <taxon>Mycobacteriales</taxon>
        <taxon>Nocardiaceae</taxon>
        <taxon>Nocardia</taxon>
    </lineage>
</organism>
<gene>
    <name evidence="1" type="ORF">ACFP3H_01540</name>
</gene>
<dbReference type="Proteomes" id="UP001596223">
    <property type="component" value="Unassembled WGS sequence"/>
</dbReference>
<evidence type="ECO:0000313" key="2">
    <source>
        <dbReference type="Proteomes" id="UP001596223"/>
    </source>
</evidence>
<dbReference type="EMBL" id="JBHSQN010000001">
    <property type="protein sequence ID" value="MFC6009726.1"/>
    <property type="molecule type" value="Genomic_DNA"/>
</dbReference>
<sequence>MTPTDDRAGTQLLEEYIQSGGYARTIFELPHKPVDNRIISVLAAWLSELETRWPGDETSGREMARLMIATTLGNKESRKSVAIPALISQFSHAKPISERSRWAAGNSIYDIPAGKEYFDELAGIAADRGFGRSRGMIVTWLGKSRHPNAAAVALSLIDDETVEGNALEALAKMRVQGVRKEIEPFLDSEKARIRQLAKRILTHDQS</sequence>
<keyword evidence="2" id="KW-1185">Reference proteome</keyword>
<evidence type="ECO:0000313" key="1">
    <source>
        <dbReference type="EMBL" id="MFC6009726.1"/>
    </source>
</evidence>
<protein>
    <submittedName>
        <fullName evidence="1">HEAT repeat domain-containing protein</fullName>
    </submittedName>
</protein>
<dbReference type="InterPro" id="IPR011989">
    <property type="entry name" value="ARM-like"/>
</dbReference>
<accession>A0ABW1JJZ4</accession>
<dbReference type="RefSeq" id="WP_378598370.1">
    <property type="nucleotide sequence ID" value="NZ_JBHSQN010000001.1"/>
</dbReference>
<reference evidence="2" key="1">
    <citation type="journal article" date="2019" name="Int. J. Syst. Evol. Microbiol.">
        <title>The Global Catalogue of Microorganisms (GCM) 10K type strain sequencing project: providing services to taxonomists for standard genome sequencing and annotation.</title>
        <authorList>
            <consortium name="The Broad Institute Genomics Platform"/>
            <consortium name="The Broad Institute Genome Sequencing Center for Infectious Disease"/>
            <person name="Wu L."/>
            <person name="Ma J."/>
        </authorList>
    </citation>
    <scope>NUCLEOTIDE SEQUENCE [LARGE SCALE GENOMIC DNA]</scope>
    <source>
        <strain evidence="2">CCUG 36956</strain>
    </source>
</reference>
<proteinExistence type="predicted"/>
<name>A0ABW1JJZ4_9NOCA</name>